<reference evidence="2" key="1">
    <citation type="journal article" date="2014" name="Int. J. Syst. Evol. Microbiol.">
        <title>Complete genome sequence of Corynebacterium casei LMG S-19264T (=DSM 44701T), isolated from a smear-ripened cheese.</title>
        <authorList>
            <consortium name="US DOE Joint Genome Institute (JGI-PGF)"/>
            <person name="Walter F."/>
            <person name="Albersmeier A."/>
            <person name="Kalinowski J."/>
            <person name="Ruckert C."/>
        </authorList>
    </citation>
    <scope>NUCLEOTIDE SEQUENCE</scope>
    <source>
        <strain evidence="2">JCM 4646</strain>
    </source>
</reference>
<keyword evidence="3" id="KW-1185">Reference proteome</keyword>
<evidence type="ECO:0000256" key="1">
    <source>
        <dbReference type="SAM" id="MobiDB-lite"/>
    </source>
</evidence>
<comment type="caution">
    <text evidence="2">The sequence shown here is derived from an EMBL/GenBank/DDBJ whole genome shotgun (WGS) entry which is preliminary data.</text>
</comment>
<evidence type="ECO:0000313" key="3">
    <source>
        <dbReference type="Proteomes" id="UP000617734"/>
    </source>
</evidence>
<feature type="compositionally biased region" description="Basic residues" evidence="1">
    <location>
        <begin position="229"/>
        <end position="239"/>
    </location>
</feature>
<dbReference type="RefSeq" id="WP_190211434.1">
    <property type="nucleotide sequence ID" value="NZ_BNBO01000014.1"/>
</dbReference>
<proteinExistence type="predicted"/>
<dbReference type="GeneID" id="95353582"/>
<evidence type="ECO:0000313" key="2">
    <source>
        <dbReference type="EMBL" id="GHH70896.1"/>
    </source>
</evidence>
<feature type="compositionally biased region" description="Low complexity" evidence="1">
    <location>
        <begin position="192"/>
        <end position="218"/>
    </location>
</feature>
<dbReference type="EMBL" id="BNBO01000014">
    <property type="protein sequence ID" value="GHH70896.1"/>
    <property type="molecule type" value="Genomic_DNA"/>
</dbReference>
<dbReference type="AlphaFoldDB" id="A0A919FR70"/>
<dbReference type="Proteomes" id="UP000617734">
    <property type="component" value="Unassembled WGS sequence"/>
</dbReference>
<name>A0A919FR70_9ACTN</name>
<reference evidence="2" key="2">
    <citation type="submission" date="2020-09" db="EMBL/GenBank/DDBJ databases">
        <authorList>
            <person name="Sun Q."/>
            <person name="Ohkuma M."/>
        </authorList>
    </citation>
    <scope>NUCLEOTIDE SEQUENCE</scope>
    <source>
        <strain evidence="2">JCM 4646</strain>
    </source>
</reference>
<protein>
    <submittedName>
        <fullName evidence="2">Uncharacterized protein</fullName>
    </submittedName>
</protein>
<feature type="compositionally biased region" description="Basic and acidic residues" evidence="1">
    <location>
        <begin position="172"/>
        <end position="191"/>
    </location>
</feature>
<feature type="region of interest" description="Disordered" evidence="1">
    <location>
        <begin position="1"/>
        <end position="108"/>
    </location>
</feature>
<organism evidence="2 3">
    <name type="scientific">Kitasatospora indigofera</name>
    <dbReference type="NCBI Taxonomy" id="67307"/>
    <lineage>
        <taxon>Bacteria</taxon>
        <taxon>Bacillati</taxon>
        <taxon>Actinomycetota</taxon>
        <taxon>Actinomycetes</taxon>
        <taxon>Kitasatosporales</taxon>
        <taxon>Streptomycetaceae</taxon>
        <taxon>Kitasatospora</taxon>
    </lineage>
</organism>
<gene>
    <name evidence="2" type="ORF">GCM10018781_31420</name>
</gene>
<feature type="compositionally biased region" description="Low complexity" evidence="1">
    <location>
        <begin position="34"/>
        <end position="46"/>
    </location>
</feature>
<feature type="compositionally biased region" description="Pro residues" evidence="1">
    <location>
        <begin position="247"/>
        <end position="261"/>
    </location>
</feature>
<sequence length="376" mass="39296">MIPLDQTAADRPLSVPAGHGPGAECSVTAGATDPAAGHRPAGPAPADTVPQPRPAGGSQAAHPRGRRTEQVARRSGGPQDDGAAGRGETSGPRDTTADNDTTAENLRTGLGARLRTAYEQGATLADLAVACRRTTAETRNLLLAAGADLSRRAQLPAEGAAATRPAQQPGQRTDRPADRSEERPAVRDERPPAAGRPARGARSANRRAPAVPPATASPAPGPAPAKRPSPARRLSRLHPRPQQDTSTPPPPPERPLTPVGPEPVSEAPLGILIGGTPNLPEPENRPQERRYVLAEARMIRPGRGTCLVVLPSWRPAIAVSVPTEQLLAATGLDHGQLPCAVLSVFINPEALHDRELGLHGWRVRPAKRGGARNRPD</sequence>
<feature type="region of interest" description="Disordered" evidence="1">
    <location>
        <begin position="154"/>
        <end position="285"/>
    </location>
</feature>
<accession>A0A919FR70</accession>